<dbReference type="SUPFAM" id="SSF52540">
    <property type="entry name" value="P-loop containing nucleoside triphosphate hydrolases"/>
    <property type="match status" value="1"/>
</dbReference>
<dbReference type="Gene3D" id="3.40.50.300">
    <property type="entry name" value="P-loop containing nucleotide triphosphate hydrolases"/>
    <property type="match status" value="1"/>
</dbReference>
<evidence type="ECO:0000313" key="9">
    <source>
        <dbReference type="Proteomes" id="UP000285650"/>
    </source>
</evidence>
<feature type="transmembrane region" description="Helical" evidence="6">
    <location>
        <begin position="473"/>
        <end position="498"/>
    </location>
</feature>
<dbReference type="InterPro" id="IPR045063">
    <property type="entry name" value="Dynamin_N"/>
</dbReference>
<name>A0A414LGQ1_9BACE</name>
<dbReference type="GO" id="GO:0016020">
    <property type="term" value="C:membrane"/>
    <property type="evidence" value="ECO:0007669"/>
    <property type="project" value="UniProtKB-SubCell"/>
</dbReference>
<dbReference type="InterPro" id="IPR027417">
    <property type="entry name" value="P-loop_NTPase"/>
</dbReference>
<feature type="domain" description="Dynamin N-terminal" evidence="7">
    <location>
        <begin position="48"/>
        <end position="207"/>
    </location>
</feature>
<keyword evidence="5 6" id="KW-0472">Membrane</keyword>
<keyword evidence="3" id="KW-0378">Hydrolase</keyword>
<dbReference type="EMBL" id="QSKV01000003">
    <property type="protein sequence ID" value="RHE93790.1"/>
    <property type="molecule type" value="Genomic_DNA"/>
</dbReference>
<dbReference type="GO" id="GO:0005525">
    <property type="term" value="F:GTP binding"/>
    <property type="evidence" value="ECO:0007669"/>
    <property type="project" value="UniProtKB-KW"/>
</dbReference>
<dbReference type="Proteomes" id="UP000285650">
    <property type="component" value="Unassembled WGS sequence"/>
</dbReference>
<evidence type="ECO:0000256" key="6">
    <source>
        <dbReference type="SAM" id="Phobius"/>
    </source>
</evidence>
<sequence length="624" mass="70201">MMEEQLKQVGDIITAIRPVIERLSKDKKETLTDIAARINKITDNGVKVLVCGEFKRGKSSFVNALLGRKLCAVDQDICTSVVSIIRYSKEETVLRYYGELSNPKQEHITFEELQKYTVGATDEVQSTIFIEIGLPLERLKRGVVLIDTPGVGGLDPRHALLTTYFLPQADITLFMTDVNEPLTTTELDFYKNKVSRYAKHSAVIVNKCDLKESASVEEVRLDTLKKISEYCKIPAGKMNVITVSSRKKQMFDKSKVEKLYQDSNFNAVEKEIERLILEFEKVQLSMVCSDLDDLLGQVVDPLKTQLNHIEVPDPAKIAEVRQRQMEMQEQMKVLNDPTSDFRIMVQKKIAQMREDVINNLNEQSILFSSNGLSSLIQSEEAQGQNAGTWIEKQINDALSAMSAEVILELRRAFDCIATMPEFQGMLKYTVKNVDVTVRGKKIVGEVPLHKRLMACMPGVGLGFIANSALGAALGFLGIAAAPVLAPVAAIAIGLGVAVKSHSDTERAAKFYEIKEQFQPQIAAAMQQLRTFVEMRFNEFQQEWIKVVSDRVKNYAADMQELVNSLNKLNADHKSALSAKMGIERLLNPLDVRRNELHQIMKNNHIENNEEDIKVEFHDTNETIC</sequence>
<comment type="subcellular location">
    <subcellularLocation>
        <location evidence="1">Membrane</location>
    </subcellularLocation>
</comment>
<dbReference type="CDD" id="cd09912">
    <property type="entry name" value="DLP_2"/>
    <property type="match status" value="1"/>
</dbReference>
<keyword evidence="2" id="KW-0547">Nucleotide-binding</keyword>
<dbReference type="InterPro" id="IPR027094">
    <property type="entry name" value="Mitofusin_fam"/>
</dbReference>
<accession>A0A414LGQ1</accession>
<evidence type="ECO:0000256" key="5">
    <source>
        <dbReference type="ARBA" id="ARBA00023136"/>
    </source>
</evidence>
<evidence type="ECO:0000256" key="2">
    <source>
        <dbReference type="ARBA" id="ARBA00022741"/>
    </source>
</evidence>
<evidence type="ECO:0000256" key="3">
    <source>
        <dbReference type="ARBA" id="ARBA00022801"/>
    </source>
</evidence>
<evidence type="ECO:0000259" key="7">
    <source>
        <dbReference type="Pfam" id="PF00350"/>
    </source>
</evidence>
<dbReference type="Pfam" id="PF00350">
    <property type="entry name" value="Dynamin_N"/>
    <property type="match status" value="1"/>
</dbReference>
<comment type="caution">
    <text evidence="8">The sequence shown here is derived from an EMBL/GenBank/DDBJ whole genome shotgun (WGS) entry which is preliminary data.</text>
</comment>
<evidence type="ECO:0000313" key="8">
    <source>
        <dbReference type="EMBL" id="RHE93790.1"/>
    </source>
</evidence>
<keyword evidence="6" id="KW-0812">Transmembrane</keyword>
<keyword evidence="4" id="KW-0342">GTP-binding</keyword>
<keyword evidence="6" id="KW-1133">Transmembrane helix</keyword>
<evidence type="ECO:0000256" key="1">
    <source>
        <dbReference type="ARBA" id="ARBA00004370"/>
    </source>
</evidence>
<dbReference type="PANTHER" id="PTHR10465">
    <property type="entry name" value="TRANSMEMBRANE GTPASE FZO1"/>
    <property type="match status" value="1"/>
</dbReference>
<proteinExistence type="predicted"/>
<reference evidence="8 9" key="1">
    <citation type="submission" date="2018-08" db="EMBL/GenBank/DDBJ databases">
        <title>A genome reference for cultivated species of the human gut microbiota.</title>
        <authorList>
            <person name="Zou Y."/>
            <person name="Xue W."/>
            <person name="Luo G."/>
        </authorList>
    </citation>
    <scope>NUCLEOTIDE SEQUENCE [LARGE SCALE GENOMIC DNA]</scope>
    <source>
        <strain evidence="8 9">AM27-17</strain>
    </source>
</reference>
<dbReference type="RefSeq" id="WP_118221390.1">
    <property type="nucleotide sequence ID" value="NZ_JADNIJ010000011.1"/>
</dbReference>
<protein>
    <recommendedName>
        <fullName evidence="7">Dynamin N-terminal domain-containing protein</fullName>
    </recommendedName>
</protein>
<gene>
    <name evidence="8" type="ORF">DW712_06945</name>
</gene>
<dbReference type="GO" id="GO:0008053">
    <property type="term" value="P:mitochondrial fusion"/>
    <property type="evidence" value="ECO:0007669"/>
    <property type="project" value="TreeGrafter"/>
</dbReference>
<evidence type="ECO:0000256" key="4">
    <source>
        <dbReference type="ARBA" id="ARBA00023134"/>
    </source>
</evidence>
<dbReference type="GO" id="GO:0003924">
    <property type="term" value="F:GTPase activity"/>
    <property type="evidence" value="ECO:0007669"/>
    <property type="project" value="InterPro"/>
</dbReference>
<dbReference type="PANTHER" id="PTHR10465:SF0">
    <property type="entry name" value="SARCALUMENIN"/>
    <property type="match status" value="1"/>
</dbReference>
<organism evidence="8 9">
    <name type="scientific">Bacteroides intestinalis</name>
    <dbReference type="NCBI Taxonomy" id="329854"/>
    <lineage>
        <taxon>Bacteria</taxon>
        <taxon>Pseudomonadati</taxon>
        <taxon>Bacteroidota</taxon>
        <taxon>Bacteroidia</taxon>
        <taxon>Bacteroidales</taxon>
        <taxon>Bacteroidaceae</taxon>
        <taxon>Bacteroides</taxon>
    </lineage>
</organism>
<dbReference type="AlphaFoldDB" id="A0A414LGQ1"/>